<organism evidence="2 3">
    <name type="scientific">Kitasatospora paranensis</name>
    <dbReference type="NCBI Taxonomy" id="258053"/>
    <lineage>
        <taxon>Bacteria</taxon>
        <taxon>Bacillati</taxon>
        <taxon>Actinomycetota</taxon>
        <taxon>Actinomycetes</taxon>
        <taxon>Kitasatosporales</taxon>
        <taxon>Streptomycetaceae</taxon>
        <taxon>Kitasatospora</taxon>
    </lineage>
</organism>
<dbReference type="SUPFAM" id="SSF54909">
    <property type="entry name" value="Dimeric alpha+beta barrel"/>
    <property type="match status" value="1"/>
</dbReference>
<evidence type="ECO:0000313" key="3">
    <source>
        <dbReference type="Proteomes" id="UP001596435"/>
    </source>
</evidence>
<accession>A0ABW2FX67</accession>
<feature type="domain" description="DUF3291" evidence="1">
    <location>
        <begin position="13"/>
        <end position="151"/>
    </location>
</feature>
<comment type="caution">
    <text evidence="2">The sequence shown here is derived from an EMBL/GenBank/DDBJ whole genome shotgun (WGS) entry which is preliminary data.</text>
</comment>
<dbReference type="InterPro" id="IPR011008">
    <property type="entry name" value="Dimeric_a/b-barrel"/>
</dbReference>
<keyword evidence="3" id="KW-1185">Reference proteome</keyword>
<gene>
    <name evidence="2" type="ORF">ACFQMG_20130</name>
</gene>
<proteinExistence type="predicted"/>
<evidence type="ECO:0000259" key="1">
    <source>
        <dbReference type="Pfam" id="PF11695"/>
    </source>
</evidence>
<protein>
    <submittedName>
        <fullName evidence="2">DUF3291 domain-containing protein</fullName>
    </submittedName>
</protein>
<sequence>MTSTAAHGPAHELAQLNIARMLAPLDSPQLADFAAALEPVNAAADKADGFVWRLVEGAYGDATDARIYDDAWLLVNMSVWRDPDALEAYVYSPEHREVLRRRREWFARVAEAMTVLWWVPAGHQPTVAEAQERLDLLRAHGPGPQAFTLRETFPAPGA</sequence>
<dbReference type="Proteomes" id="UP001596435">
    <property type="component" value="Unassembled WGS sequence"/>
</dbReference>
<name>A0ABW2FX67_9ACTN</name>
<reference evidence="3" key="1">
    <citation type="journal article" date="2019" name="Int. J. Syst. Evol. Microbiol.">
        <title>The Global Catalogue of Microorganisms (GCM) 10K type strain sequencing project: providing services to taxonomists for standard genome sequencing and annotation.</title>
        <authorList>
            <consortium name="The Broad Institute Genomics Platform"/>
            <consortium name="The Broad Institute Genome Sequencing Center for Infectious Disease"/>
            <person name="Wu L."/>
            <person name="Ma J."/>
        </authorList>
    </citation>
    <scope>NUCLEOTIDE SEQUENCE [LARGE SCALE GENOMIC DNA]</scope>
    <source>
        <strain evidence="3">CGMCC 1.12859</strain>
    </source>
</reference>
<dbReference type="Pfam" id="PF11695">
    <property type="entry name" value="DUF3291"/>
    <property type="match status" value="1"/>
</dbReference>
<dbReference type="RefSeq" id="WP_345705411.1">
    <property type="nucleotide sequence ID" value="NZ_BAABKV010000001.1"/>
</dbReference>
<dbReference type="EMBL" id="JBHTAJ010000037">
    <property type="protein sequence ID" value="MFC7181864.1"/>
    <property type="molecule type" value="Genomic_DNA"/>
</dbReference>
<dbReference type="InterPro" id="IPR021708">
    <property type="entry name" value="DUF3291"/>
</dbReference>
<evidence type="ECO:0000313" key="2">
    <source>
        <dbReference type="EMBL" id="MFC7181864.1"/>
    </source>
</evidence>